<name>A0A6A4WBV8_AMPAM</name>
<dbReference type="OrthoDB" id="6022652at2759"/>
<organism evidence="5 6">
    <name type="scientific">Amphibalanus amphitrite</name>
    <name type="common">Striped barnacle</name>
    <name type="synonym">Balanus amphitrite</name>
    <dbReference type="NCBI Taxonomy" id="1232801"/>
    <lineage>
        <taxon>Eukaryota</taxon>
        <taxon>Metazoa</taxon>
        <taxon>Ecdysozoa</taxon>
        <taxon>Arthropoda</taxon>
        <taxon>Crustacea</taxon>
        <taxon>Multicrustacea</taxon>
        <taxon>Cirripedia</taxon>
        <taxon>Thoracica</taxon>
        <taxon>Thoracicalcarea</taxon>
        <taxon>Balanomorpha</taxon>
        <taxon>Balanoidea</taxon>
        <taxon>Balanidae</taxon>
        <taxon>Amphibalaninae</taxon>
        <taxon>Amphibalanus</taxon>
    </lineage>
</organism>
<feature type="compositionally biased region" description="Gly residues" evidence="3">
    <location>
        <begin position="733"/>
        <end position="743"/>
    </location>
</feature>
<proteinExistence type="predicted"/>
<feature type="compositionally biased region" description="Low complexity" evidence="3">
    <location>
        <begin position="245"/>
        <end position="263"/>
    </location>
</feature>
<dbReference type="Pfam" id="PF03915">
    <property type="entry name" value="AIP3"/>
    <property type="match status" value="1"/>
</dbReference>
<feature type="region of interest" description="Disordered" evidence="3">
    <location>
        <begin position="217"/>
        <end position="302"/>
    </location>
</feature>
<dbReference type="InterPro" id="IPR051825">
    <property type="entry name" value="SRCIN1"/>
</dbReference>
<dbReference type="Gene3D" id="1.20.58.1540">
    <property type="entry name" value="Actin interacting protein 3, C-terminal domain"/>
    <property type="match status" value="1"/>
</dbReference>
<evidence type="ECO:0000256" key="2">
    <source>
        <dbReference type="SAM" id="Coils"/>
    </source>
</evidence>
<keyword evidence="1 2" id="KW-0175">Coiled coil</keyword>
<reference evidence="5 6" key="1">
    <citation type="submission" date="2019-07" db="EMBL/GenBank/DDBJ databases">
        <title>Draft genome assembly of a fouling barnacle, Amphibalanus amphitrite (Darwin, 1854): The first reference genome for Thecostraca.</title>
        <authorList>
            <person name="Kim W."/>
        </authorList>
    </citation>
    <scope>NUCLEOTIDE SEQUENCE [LARGE SCALE GENOMIC DNA]</scope>
    <source>
        <strain evidence="5">SNU_AA5</strain>
        <tissue evidence="5">Soma without cirri and trophi</tissue>
    </source>
</reference>
<feature type="compositionally biased region" description="Low complexity" evidence="3">
    <location>
        <begin position="805"/>
        <end position="816"/>
    </location>
</feature>
<dbReference type="EMBL" id="VIIS01001027">
    <property type="protein sequence ID" value="KAF0302679.1"/>
    <property type="molecule type" value="Genomic_DNA"/>
</dbReference>
<feature type="region of interest" description="Disordered" evidence="3">
    <location>
        <begin position="668"/>
        <end position="706"/>
    </location>
</feature>
<feature type="region of interest" description="Disordered" evidence="3">
    <location>
        <begin position="381"/>
        <end position="459"/>
    </location>
</feature>
<comment type="caution">
    <text evidence="5">The sequence shown here is derived from an EMBL/GenBank/DDBJ whole genome shotgun (WGS) entry which is preliminary data.</text>
</comment>
<dbReference type="Proteomes" id="UP000440578">
    <property type="component" value="Unassembled WGS sequence"/>
</dbReference>
<feature type="compositionally biased region" description="Basic and acidic residues" evidence="3">
    <location>
        <begin position="826"/>
        <end position="835"/>
    </location>
</feature>
<feature type="coiled-coil region" evidence="2">
    <location>
        <begin position="597"/>
        <end position="663"/>
    </location>
</feature>
<dbReference type="GO" id="GO:0005737">
    <property type="term" value="C:cytoplasm"/>
    <property type="evidence" value="ECO:0007669"/>
    <property type="project" value="TreeGrafter"/>
</dbReference>
<dbReference type="PANTHER" id="PTHR22741:SF10">
    <property type="entry name" value="COILED-COIL DOMAIN-CONTAINING PROTEIN CG32809"/>
    <property type="match status" value="1"/>
</dbReference>
<evidence type="ECO:0000313" key="5">
    <source>
        <dbReference type="EMBL" id="KAF0302679.1"/>
    </source>
</evidence>
<feature type="compositionally biased region" description="Pro residues" evidence="3">
    <location>
        <begin position="749"/>
        <end position="758"/>
    </location>
</feature>
<evidence type="ECO:0000256" key="1">
    <source>
        <dbReference type="ARBA" id="ARBA00023054"/>
    </source>
</evidence>
<keyword evidence="6" id="KW-1185">Reference proteome</keyword>
<feature type="compositionally biased region" description="Low complexity" evidence="3">
    <location>
        <begin position="838"/>
        <end position="849"/>
    </location>
</feature>
<evidence type="ECO:0000256" key="3">
    <source>
        <dbReference type="SAM" id="MobiDB-lite"/>
    </source>
</evidence>
<dbReference type="PANTHER" id="PTHR22741">
    <property type="entry name" value="P140CAP/SNIP-RELATED"/>
    <property type="match status" value="1"/>
</dbReference>
<feature type="region of interest" description="Disordered" evidence="3">
    <location>
        <begin position="729"/>
        <end position="881"/>
    </location>
</feature>
<feature type="domain" description="Actin interacting protein 3-like C-terminal" evidence="4">
    <location>
        <begin position="123"/>
        <end position="196"/>
    </location>
</feature>
<evidence type="ECO:0000259" key="4">
    <source>
        <dbReference type="Pfam" id="PF03915"/>
    </source>
</evidence>
<protein>
    <submittedName>
        <fullName evidence="5">Coiled-coil domain-containing protein AGAP005037</fullName>
    </submittedName>
</protein>
<dbReference type="InterPro" id="IPR022782">
    <property type="entry name" value="AIP3-like_C"/>
</dbReference>
<feature type="compositionally biased region" description="Low complexity" evidence="3">
    <location>
        <begin position="677"/>
        <end position="703"/>
    </location>
</feature>
<dbReference type="AlphaFoldDB" id="A0A6A4WBV8"/>
<accession>A0A6A4WBV8</accession>
<evidence type="ECO:0000313" key="6">
    <source>
        <dbReference type="Proteomes" id="UP000440578"/>
    </source>
</evidence>
<feature type="compositionally biased region" description="Low complexity" evidence="3">
    <location>
        <begin position="399"/>
        <end position="410"/>
    </location>
</feature>
<sequence>MAEGVTSPPDQRGRPGPGKPPPSAVLRVATGDYIRVFNTGGQQKSQSAILDVVAKDMATTFNQPPVKGYMGSPSSSMFDDDPGIMSEAETASTGFRRGVKVRSSLPVVRTTSKTMERPLGVVFLQYRNETKRALLPNEITSLDTVKALFVRSFQHQLTMEYLDSPACKIYILDSSRDVFYDMEDIRDIRDRSVLRIFETDQPQSAPTNGTTWDDNSYFSEPEFDGDQQNQHVHKTKGKGDAFRMPGGPYPAAARPAGTYPPRGQSDMPPASRGYHPGPGPPPKPQRAGCAGGRSGRAAAAPRPVFYPGDGYAGSPERGRGYPYPGGAAGFGDQYYPPPYRNPLVDEEARVRVESMERQLANLTGLVQKALHTPRVNRAVSDLDSGYRSDRETYHRTPSDKSVSFEKSVSFSDDHHDPPKQHSPTHAADKVPVKPAIKSSTLPRMGSQERIKPPPPPKPAILTTYESRHAVACRDLHLSPETYNQLRSLQKKAHDLRLEMRKLRRLSQDHATAVNEMIGDTYSKIRVCLLSSAELAFGGGETESVRVRKQEDAYSKDVLGVEKDLGEVEQHVEDLRSNVINRRRRVNMSDVESMALVLSRSSKTVAELQKRLPELQTELRGLVAQEAERVKKEERFIGEEPLRLENALRRIKKLSGTLVTLKRLASVQEQRVPDTDDAAAAGAAKPADAQSKLPAGASAAGHQSAADEPHTLRAAGATGAAGNSLDALLSELQDGGGSGGGAAAGTGAEPAPPPPPPPRTSSRSPARSEWTRPPAPLSRAVSAPGAAPLSSTLALSDESLGRDAASSNSSSSESVSSQRPTGAAEALQRREAELRRKQAALQQQYARLQAMHGAPPRPAGEAQPAAPPLEDSNRPAAAQQQP</sequence>
<feature type="compositionally biased region" description="Basic and acidic residues" evidence="3">
    <location>
        <begin position="384"/>
        <end position="398"/>
    </location>
</feature>
<feature type="region of interest" description="Disordered" evidence="3">
    <location>
        <begin position="1"/>
        <end position="23"/>
    </location>
</feature>
<gene>
    <name evidence="5" type="ORF">FJT64_025219</name>
</gene>